<dbReference type="PANTHER" id="PTHR46331:SF2">
    <property type="entry name" value="VALACYCLOVIR HYDROLASE"/>
    <property type="match status" value="1"/>
</dbReference>
<evidence type="ECO:0000313" key="2">
    <source>
        <dbReference type="EMBL" id="TDX02012.1"/>
    </source>
</evidence>
<dbReference type="PRINTS" id="PR00111">
    <property type="entry name" value="ABHYDROLASE"/>
</dbReference>
<keyword evidence="3" id="KW-1185">Reference proteome</keyword>
<dbReference type="RefSeq" id="WP_133994640.1">
    <property type="nucleotide sequence ID" value="NZ_SODV01000001.1"/>
</dbReference>
<reference evidence="2 3" key="1">
    <citation type="submission" date="2019-03" db="EMBL/GenBank/DDBJ databases">
        <title>Genomic Encyclopedia of Type Strains, Phase IV (KMG-IV): sequencing the most valuable type-strain genomes for metagenomic binning, comparative biology and taxonomic classification.</title>
        <authorList>
            <person name="Goeker M."/>
        </authorList>
    </citation>
    <scope>NUCLEOTIDE SEQUENCE [LARGE SCALE GENOMIC DNA]</scope>
    <source>
        <strain evidence="2 3">DSM 100059</strain>
    </source>
</reference>
<dbReference type="EMBL" id="SODV01000001">
    <property type="protein sequence ID" value="TDX02012.1"/>
    <property type="molecule type" value="Genomic_DNA"/>
</dbReference>
<dbReference type="OrthoDB" id="2247630at2"/>
<dbReference type="SUPFAM" id="SSF53474">
    <property type="entry name" value="alpha/beta-Hydrolases"/>
    <property type="match status" value="1"/>
</dbReference>
<proteinExistence type="predicted"/>
<dbReference type="PANTHER" id="PTHR46331">
    <property type="entry name" value="VALACYCLOVIR HYDROLASE"/>
    <property type="match status" value="1"/>
</dbReference>
<organism evidence="2 3">
    <name type="scientific">Dinghuibacter silviterrae</name>
    <dbReference type="NCBI Taxonomy" id="1539049"/>
    <lineage>
        <taxon>Bacteria</taxon>
        <taxon>Pseudomonadati</taxon>
        <taxon>Bacteroidota</taxon>
        <taxon>Chitinophagia</taxon>
        <taxon>Chitinophagales</taxon>
        <taxon>Chitinophagaceae</taxon>
        <taxon>Dinghuibacter</taxon>
    </lineage>
</organism>
<dbReference type="InterPro" id="IPR000073">
    <property type="entry name" value="AB_hydrolase_1"/>
</dbReference>
<protein>
    <submittedName>
        <fullName evidence="2">Pimeloyl-ACP methyl ester carboxylesterase</fullName>
    </submittedName>
</protein>
<dbReference type="Gene3D" id="3.40.50.1820">
    <property type="entry name" value="alpha/beta hydrolase"/>
    <property type="match status" value="1"/>
</dbReference>
<sequence>MIFLLAFLFAQTGSFATVNGLHMYYEIHGAGQPLVLIHGGGSTIQTSFGRILPALTKDHEVIAVELQAHGHSDNRDGRPTTFEQDADDVAALLQRLHIGKADIFGFSNGGTTAFQIAIRHPELVRRLVIASSMYKRGGSPPAFWAGFAHATLDQMPKVYQEAFLKIRPDSSALQTMFEQDRQRMEHFKDIPDSVIASIQAPALIMMGDKDVITPEHAVEMYRRLPHARLAIFPGGHGAYIGEVMSGDAAPALPVIEEFLNAQ</sequence>
<dbReference type="Proteomes" id="UP000294498">
    <property type="component" value="Unassembled WGS sequence"/>
</dbReference>
<dbReference type="GO" id="GO:0017171">
    <property type="term" value="F:serine hydrolase activity"/>
    <property type="evidence" value="ECO:0007669"/>
    <property type="project" value="TreeGrafter"/>
</dbReference>
<dbReference type="InterPro" id="IPR029058">
    <property type="entry name" value="AB_hydrolase_fold"/>
</dbReference>
<evidence type="ECO:0000259" key="1">
    <source>
        <dbReference type="Pfam" id="PF00561"/>
    </source>
</evidence>
<dbReference type="AlphaFoldDB" id="A0A4R8DUF8"/>
<gene>
    <name evidence="2" type="ORF">EDB95_3059</name>
</gene>
<feature type="domain" description="AB hydrolase-1" evidence="1">
    <location>
        <begin position="33"/>
        <end position="162"/>
    </location>
</feature>
<dbReference type="Pfam" id="PF00561">
    <property type="entry name" value="Abhydrolase_1"/>
    <property type="match status" value="1"/>
</dbReference>
<comment type="caution">
    <text evidence="2">The sequence shown here is derived from an EMBL/GenBank/DDBJ whole genome shotgun (WGS) entry which is preliminary data.</text>
</comment>
<name>A0A4R8DUF8_9BACT</name>
<accession>A0A4R8DUF8</accession>
<evidence type="ECO:0000313" key="3">
    <source>
        <dbReference type="Proteomes" id="UP000294498"/>
    </source>
</evidence>